<organism evidence="2 3">
    <name type="scientific">Candidatus Nitrosotalea okcheonensis</name>
    <dbReference type="NCBI Taxonomy" id="1903276"/>
    <lineage>
        <taxon>Archaea</taxon>
        <taxon>Nitrososphaerota</taxon>
        <taxon>Nitrososphaeria</taxon>
        <taxon>Nitrosotaleales</taxon>
        <taxon>Nitrosotaleaceae</taxon>
        <taxon>Nitrosotalea</taxon>
    </lineage>
</organism>
<dbReference type="EMBL" id="LT841358">
    <property type="protein sequence ID" value="SMH71117.1"/>
    <property type="molecule type" value="Genomic_DNA"/>
</dbReference>
<protein>
    <recommendedName>
        <fullName evidence="1">Pyridoxamine 5'-phosphate oxidase N-terminal domain-containing protein</fullName>
    </recommendedName>
</protein>
<dbReference type="InterPro" id="IPR012349">
    <property type="entry name" value="Split_barrel_FMN-bd"/>
</dbReference>
<gene>
    <name evidence="2" type="ORF">NCS_10924</name>
</gene>
<reference evidence="3" key="1">
    <citation type="submission" date="2017-03" db="EMBL/GenBank/DDBJ databases">
        <authorList>
            <person name="Herbold C."/>
        </authorList>
    </citation>
    <scope>NUCLEOTIDE SEQUENCE [LARGE SCALE GENOMIC DNA]</scope>
</reference>
<dbReference type="AlphaFoldDB" id="A0A2H1FED5"/>
<dbReference type="Gene3D" id="2.30.110.10">
    <property type="entry name" value="Electron Transport, Fmn-binding Protein, Chain A"/>
    <property type="match status" value="1"/>
</dbReference>
<dbReference type="OrthoDB" id="11359at2157"/>
<dbReference type="Pfam" id="PF01243">
    <property type="entry name" value="PNPOx_N"/>
    <property type="match status" value="1"/>
</dbReference>
<name>A0A2H1FED5_9ARCH</name>
<sequence length="159" mass="18158">MVTIPKEVQSMMSEQKFIVVGSIDLNGMCNLSPRTTFYFSEDVIYWLDFFKHKSHYNFKNVPWVSVAVFDKEDLKGYQMKGKVSFVTNEKEKSRITDVICRSATGKTSAKIFERMAHAEQPELIMFRPHAVYSLNPAEDSGTAIMIDRDSETVSLLGVK</sequence>
<feature type="domain" description="Pyridoxamine 5'-phosphate oxidase N-terminal" evidence="1">
    <location>
        <begin position="4"/>
        <end position="132"/>
    </location>
</feature>
<dbReference type="InterPro" id="IPR011576">
    <property type="entry name" value="Pyridox_Oxase_N"/>
</dbReference>
<dbReference type="SUPFAM" id="SSF50475">
    <property type="entry name" value="FMN-binding split barrel"/>
    <property type="match status" value="1"/>
</dbReference>
<dbReference type="Proteomes" id="UP000230607">
    <property type="component" value="Chromosome 1"/>
</dbReference>
<evidence type="ECO:0000313" key="3">
    <source>
        <dbReference type="Proteomes" id="UP000230607"/>
    </source>
</evidence>
<dbReference type="RefSeq" id="WP_157927142.1">
    <property type="nucleotide sequence ID" value="NZ_LT841358.1"/>
</dbReference>
<proteinExistence type="predicted"/>
<evidence type="ECO:0000259" key="1">
    <source>
        <dbReference type="Pfam" id="PF01243"/>
    </source>
</evidence>
<accession>A0A2H1FED5</accession>
<evidence type="ECO:0000313" key="2">
    <source>
        <dbReference type="EMBL" id="SMH71117.1"/>
    </source>
</evidence>
<keyword evidence="3" id="KW-1185">Reference proteome</keyword>